<dbReference type="PANTHER" id="PTHR36840">
    <property type="entry name" value="BLL5714 PROTEIN"/>
    <property type="match status" value="1"/>
</dbReference>
<dbReference type="AlphaFoldDB" id="A0AA40AP18"/>
<sequence>MSTTPRSQLGGRRRPSEFLLPDGRKVLVALPEDIESLRQRYAKSHDADPPIQVEVVVHGSDEHRHFLGVSKSHHETRRAQLRERHGPELVDELEAARAELDAVSAQLHRLEAASIDSTNRLNENFSRFGFDAKLRTYADDEDDSEDPMSSGVSSVTWTSDKTDRRRGGEAMRLFRRPVVKQYFHRGLLWRAAEHTEVMSFELFFDLLYVGILAINGDHVAEEPSGQELLRFFITFLMSWKIWADVQQLISWFETNDIMQRVEILFLTACLLGQTTNMLQVFNGEEDTFTQLVAYYLAARLFMAAYCALTAFLVPLVKGMMISQVLNVIASTAFWIAATFMTPNVHHAEAAHVVDRAEAAVEEHAAGPVQQSTARLVLIFVALGVDMFGSAVPVILFRFARSHDTPGARRVGRFFEFFPAINIEHKVERTNAFVSLVFGYSVVGIMFQNASDFGIHAFLGKAILGLCQAYIFNWLYFEVDGSNILTHAIRWRVETGMSFVWQYAHLAFVMAYVLAASALSKMVVATDGVNAHLEDLTPFYQHRSVEALSTGLRLYYCIGLGVALFGMGLISLSHEHKIPAGMCRLGKPTRLANRLVVCIIFFCLPAAGDRLNSLNLVAITTALSAWVLLLELWGKSCRTEDFFWGSGDSDKCQYTARCGQRRLNQATKSDGEIDIVELGRSEKTAVVTTQ</sequence>
<organism evidence="3 4">
    <name type="scientific">Lasiosphaeris hirsuta</name>
    <dbReference type="NCBI Taxonomy" id="260670"/>
    <lineage>
        <taxon>Eukaryota</taxon>
        <taxon>Fungi</taxon>
        <taxon>Dikarya</taxon>
        <taxon>Ascomycota</taxon>
        <taxon>Pezizomycotina</taxon>
        <taxon>Sordariomycetes</taxon>
        <taxon>Sordariomycetidae</taxon>
        <taxon>Sordariales</taxon>
        <taxon>Lasiosphaeriaceae</taxon>
        <taxon>Lasiosphaeris</taxon>
    </lineage>
</organism>
<dbReference type="Pfam" id="PF06772">
    <property type="entry name" value="LtrA"/>
    <property type="match status" value="1"/>
</dbReference>
<feature type="transmembrane region" description="Helical" evidence="2">
    <location>
        <begin position="497"/>
        <end position="518"/>
    </location>
</feature>
<dbReference type="PANTHER" id="PTHR36840:SF1">
    <property type="entry name" value="BLL5714 PROTEIN"/>
    <property type="match status" value="1"/>
</dbReference>
<accession>A0AA40AP18</accession>
<feature type="transmembrane region" description="Helical" evidence="2">
    <location>
        <begin position="293"/>
        <end position="316"/>
    </location>
</feature>
<evidence type="ECO:0000256" key="1">
    <source>
        <dbReference type="SAM" id="MobiDB-lite"/>
    </source>
</evidence>
<name>A0AA40AP18_9PEZI</name>
<keyword evidence="2" id="KW-0812">Transmembrane</keyword>
<protein>
    <submittedName>
        <fullName evidence="3">Uncharacterized protein</fullName>
    </submittedName>
</protein>
<keyword evidence="4" id="KW-1185">Reference proteome</keyword>
<evidence type="ECO:0000313" key="3">
    <source>
        <dbReference type="EMBL" id="KAK0719368.1"/>
    </source>
</evidence>
<evidence type="ECO:0000256" key="2">
    <source>
        <dbReference type="SAM" id="Phobius"/>
    </source>
</evidence>
<feature type="transmembrane region" description="Helical" evidence="2">
    <location>
        <begin position="452"/>
        <end position="476"/>
    </location>
</feature>
<dbReference type="EMBL" id="JAUKUA010000003">
    <property type="protein sequence ID" value="KAK0719368.1"/>
    <property type="molecule type" value="Genomic_DNA"/>
</dbReference>
<feature type="transmembrane region" description="Helical" evidence="2">
    <location>
        <begin position="552"/>
        <end position="569"/>
    </location>
</feature>
<evidence type="ECO:0000313" key="4">
    <source>
        <dbReference type="Proteomes" id="UP001172102"/>
    </source>
</evidence>
<keyword evidence="2" id="KW-0472">Membrane</keyword>
<reference evidence="3" key="1">
    <citation type="submission" date="2023-06" db="EMBL/GenBank/DDBJ databases">
        <title>Genome-scale phylogeny and comparative genomics of the fungal order Sordariales.</title>
        <authorList>
            <consortium name="Lawrence Berkeley National Laboratory"/>
            <person name="Hensen N."/>
            <person name="Bonometti L."/>
            <person name="Westerberg I."/>
            <person name="Brannstrom I.O."/>
            <person name="Guillou S."/>
            <person name="Cros-Aarteil S."/>
            <person name="Calhoun S."/>
            <person name="Haridas S."/>
            <person name="Kuo A."/>
            <person name="Mondo S."/>
            <person name="Pangilinan J."/>
            <person name="Riley R."/>
            <person name="Labutti K."/>
            <person name="Andreopoulos B."/>
            <person name="Lipzen A."/>
            <person name="Chen C."/>
            <person name="Yanf M."/>
            <person name="Daum C."/>
            <person name="Ng V."/>
            <person name="Clum A."/>
            <person name="Steindorff A."/>
            <person name="Ohm R."/>
            <person name="Martin F."/>
            <person name="Silar P."/>
            <person name="Natvig D."/>
            <person name="Lalanne C."/>
            <person name="Gautier V."/>
            <person name="Ament-Velasquez S.L."/>
            <person name="Kruys A."/>
            <person name="Hutchinson M.I."/>
            <person name="Powell A.J."/>
            <person name="Barry K."/>
            <person name="Miller A.N."/>
            <person name="Grigoriev I.V."/>
            <person name="Debuchy R."/>
            <person name="Gladieux P."/>
            <person name="Thoren M.H."/>
            <person name="Johannesson H."/>
        </authorList>
    </citation>
    <scope>NUCLEOTIDE SEQUENCE</scope>
    <source>
        <strain evidence="3">SMH4607-1</strain>
    </source>
</reference>
<feature type="region of interest" description="Disordered" evidence="1">
    <location>
        <begin position="139"/>
        <end position="162"/>
    </location>
</feature>
<dbReference type="Proteomes" id="UP001172102">
    <property type="component" value="Unassembled WGS sequence"/>
</dbReference>
<proteinExistence type="predicted"/>
<feature type="transmembrane region" description="Helical" evidence="2">
    <location>
        <begin position="590"/>
        <end position="607"/>
    </location>
</feature>
<dbReference type="InterPro" id="IPR010640">
    <property type="entry name" value="Low_temperature_requirement_A"/>
</dbReference>
<feature type="transmembrane region" description="Helical" evidence="2">
    <location>
        <begin position="613"/>
        <end position="632"/>
    </location>
</feature>
<feature type="transmembrane region" description="Helical" evidence="2">
    <location>
        <begin position="375"/>
        <end position="399"/>
    </location>
</feature>
<keyword evidence="2" id="KW-1133">Transmembrane helix</keyword>
<feature type="transmembrane region" description="Helical" evidence="2">
    <location>
        <begin position="429"/>
        <end position="446"/>
    </location>
</feature>
<feature type="compositionally biased region" description="Polar residues" evidence="1">
    <location>
        <begin position="150"/>
        <end position="159"/>
    </location>
</feature>
<comment type="caution">
    <text evidence="3">The sequence shown here is derived from an EMBL/GenBank/DDBJ whole genome shotgun (WGS) entry which is preliminary data.</text>
</comment>
<gene>
    <name evidence="3" type="ORF">B0H67DRAFT_642731</name>
</gene>
<feature type="transmembrane region" description="Helical" evidence="2">
    <location>
        <begin position="323"/>
        <end position="341"/>
    </location>
</feature>